<evidence type="ECO:0000313" key="3">
    <source>
        <dbReference type="Proteomes" id="UP001519641"/>
    </source>
</evidence>
<dbReference type="EMBL" id="JAHEWS010000005">
    <property type="protein sequence ID" value="MBT1587077.1"/>
    <property type="molecule type" value="Genomic_DNA"/>
</dbReference>
<comment type="caution">
    <text evidence="2">The sequence shown here is derived from an EMBL/GenBank/DDBJ whole genome shotgun (WGS) entry which is preliminary data.</text>
</comment>
<accession>A0ABS5VCB3</accession>
<protein>
    <submittedName>
        <fullName evidence="2">Uncharacterized protein</fullName>
    </submittedName>
</protein>
<feature type="region of interest" description="Disordered" evidence="1">
    <location>
        <begin position="88"/>
        <end position="112"/>
    </location>
</feature>
<proteinExistence type="predicted"/>
<evidence type="ECO:0000256" key="1">
    <source>
        <dbReference type="SAM" id="MobiDB-lite"/>
    </source>
</evidence>
<name>A0ABS5VCB3_9MICO</name>
<sequence>MPLFVFLALGLGVATAAGTPPELLAEVAFGIGSPLWFLAAYGITQCCVPLMMRLHERAPWATLAVLLVLAGAVDAVRLATGVAEVGCSTSGRCGSSRSSSGSSGPTAGSRGARRCCCWASPSPRTPCSCR</sequence>
<gene>
    <name evidence="2" type="ORF">KK097_04535</name>
</gene>
<feature type="compositionally biased region" description="Low complexity" evidence="1">
    <location>
        <begin position="88"/>
        <end position="110"/>
    </location>
</feature>
<reference evidence="2 3" key="1">
    <citation type="submission" date="2021-05" db="EMBL/GenBank/DDBJ databases">
        <title>Whole genome sequence of Curtobacterium flaccumfaciens pv. flaccumfaciens strain CFBP 8819.</title>
        <authorList>
            <person name="Osdaghi E."/>
            <person name="Taghouti G."/>
            <person name="Portier P."/>
            <person name="Fazliarab A."/>
            <person name="Taghavi S.M."/>
            <person name="Briand M."/>
            <person name="Le-Saux M."/>
            <person name="Jacques M.-A."/>
        </authorList>
    </citation>
    <scope>NUCLEOTIDE SEQUENCE [LARGE SCALE GENOMIC DNA]</scope>
    <source>
        <strain evidence="2 3">CFBP 8819</strain>
    </source>
</reference>
<evidence type="ECO:0000313" key="2">
    <source>
        <dbReference type="EMBL" id="MBT1587077.1"/>
    </source>
</evidence>
<dbReference type="Proteomes" id="UP001519641">
    <property type="component" value="Unassembled WGS sequence"/>
</dbReference>
<keyword evidence="3" id="KW-1185">Reference proteome</keyword>
<organism evidence="2 3">
    <name type="scientific">Curtobacterium aurantiacum</name>
    <dbReference type="NCBI Taxonomy" id="3236919"/>
    <lineage>
        <taxon>Bacteria</taxon>
        <taxon>Bacillati</taxon>
        <taxon>Actinomycetota</taxon>
        <taxon>Actinomycetes</taxon>
        <taxon>Micrococcales</taxon>
        <taxon>Microbacteriaceae</taxon>
        <taxon>Curtobacterium</taxon>
    </lineage>
</organism>